<dbReference type="EMBL" id="JBBUKT010000017">
    <property type="protein sequence ID" value="MEK7954234.1"/>
    <property type="molecule type" value="Genomic_DNA"/>
</dbReference>
<evidence type="ECO:0000313" key="1">
    <source>
        <dbReference type="EMBL" id="MEK7954234.1"/>
    </source>
</evidence>
<proteinExistence type="predicted"/>
<evidence type="ECO:0008006" key="3">
    <source>
        <dbReference type="Google" id="ProtNLM"/>
    </source>
</evidence>
<comment type="caution">
    <text evidence="1">The sequence shown here is derived from an EMBL/GenBank/DDBJ whole genome shotgun (WGS) entry which is preliminary data.</text>
</comment>
<dbReference type="PROSITE" id="PS51257">
    <property type="entry name" value="PROKAR_LIPOPROTEIN"/>
    <property type="match status" value="1"/>
</dbReference>
<dbReference type="PANTHER" id="PTHR37946:SF1">
    <property type="entry name" value="SLL1969 PROTEIN"/>
    <property type="match status" value="1"/>
</dbReference>
<name>A0ABU9B2H5_9BACT</name>
<gene>
    <name evidence="1" type="ORF">WKV53_27195</name>
</gene>
<dbReference type="Gene3D" id="3.40.50.1820">
    <property type="entry name" value="alpha/beta hydrolase"/>
    <property type="match status" value="1"/>
</dbReference>
<protein>
    <recommendedName>
        <fullName evidence="3">AB hydrolase-1 domain-containing protein</fullName>
    </recommendedName>
</protein>
<evidence type="ECO:0000313" key="2">
    <source>
        <dbReference type="Proteomes" id="UP001371305"/>
    </source>
</evidence>
<sequence>MIPNSKRLLTVITAALTLWVVTSCAWQPRHPRVALSDSIRNLDFAYRRLPQSLPAYNTAMREVCETLSARGSAQATRDLGEAGVDFSQPHGGLAISSIDLPLSHPVPETGAAGVPIVLKYEPPPGSLYPPEGLFVNGTAIYEREDGRGKVSIITGSDMVRLGNHRYQAAIAPLGAGERMGLLGKKFARSGFKDMLRPLASVRKPKIYLLDPYDPDKIPLLMVHGLQSTPLAFSAMVDGLRGNPEFRSKYQIWQFHYPSGTPVLENAASLRASLSATIAKLDPQGTSVACHHIVLLGHSMGGVISHTLVSSSGDDLWSSIFTVPASELSGDRETIRYLDHVLHFERDPRIARVVFMAAPHQGSPVSTSVVGAIGNMLTRLSPMEEFRISRLAADNSKRMRPEAATFYGGGRFSSIRTLSPKAPALIALSRRPIHIPFHSIIAQESPGPMQEGSDGVVPYWSSHLPGARSEKVVRSGHSVLGNPDAIREVSRILLEE</sequence>
<dbReference type="InterPro" id="IPR029058">
    <property type="entry name" value="AB_hydrolase_fold"/>
</dbReference>
<keyword evidence="2" id="KW-1185">Reference proteome</keyword>
<organism evidence="1 2">
    <name type="scientific">Luteolibacter soli</name>
    <dbReference type="NCBI Taxonomy" id="3135280"/>
    <lineage>
        <taxon>Bacteria</taxon>
        <taxon>Pseudomonadati</taxon>
        <taxon>Verrucomicrobiota</taxon>
        <taxon>Verrucomicrobiia</taxon>
        <taxon>Verrucomicrobiales</taxon>
        <taxon>Verrucomicrobiaceae</taxon>
        <taxon>Luteolibacter</taxon>
    </lineage>
</organism>
<dbReference type="SUPFAM" id="SSF53474">
    <property type="entry name" value="alpha/beta-Hydrolases"/>
    <property type="match status" value="1"/>
</dbReference>
<dbReference type="RefSeq" id="WP_341408002.1">
    <property type="nucleotide sequence ID" value="NZ_JBBUKT010000017.1"/>
</dbReference>
<dbReference type="Proteomes" id="UP001371305">
    <property type="component" value="Unassembled WGS sequence"/>
</dbReference>
<reference evidence="1 2" key="1">
    <citation type="submission" date="2024-04" db="EMBL/GenBank/DDBJ databases">
        <title>Luteolibacter sp. isolated from soil.</title>
        <authorList>
            <person name="An J."/>
        </authorList>
    </citation>
    <scope>NUCLEOTIDE SEQUENCE [LARGE SCALE GENOMIC DNA]</scope>
    <source>
        <strain evidence="1 2">Y139</strain>
    </source>
</reference>
<accession>A0ABU9B2H5</accession>
<dbReference type="PANTHER" id="PTHR37946">
    <property type="entry name" value="SLL1969 PROTEIN"/>
    <property type="match status" value="1"/>
</dbReference>